<sequence>MSGEERQGVWRAWLLGAGLVSCIAVVNVLTVRHDAPRLGTLAPAIWEASSALVTMVIFTLPAAVAVWTTRTGPRWWRALPVHLAAVVLYSVLHVSGFVALRKLAYLAVMDGPYRFGPLSTEFPYEFRKDLLAYGLASIIFYLSLRRSAREAAAQVQTATAAANFDIRDGARLVRVPVSEIVAVRSAGNYAEFLLADGRRPLMRTSLGALETGMAAHGFVRTHRSWLVNPVRVTGLRPEGSGDYAVELGAVEAPLSRRFPQALAALRG</sequence>
<dbReference type="Gene3D" id="2.40.50.1020">
    <property type="entry name" value="LytTr DNA-binding domain"/>
    <property type="match status" value="1"/>
</dbReference>
<dbReference type="InterPro" id="IPR046947">
    <property type="entry name" value="LytR-like"/>
</dbReference>
<dbReference type="GO" id="GO:0003677">
    <property type="term" value="F:DNA binding"/>
    <property type="evidence" value="ECO:0007669"/>
    <property type="project" value="UniProtKB-KW"/>
</dbReference>
<dbReference type="InterPro" id="IPR012379">
    <property type="entry name" value="LytTR_MHYE"/>
</dbReference>
<evidence type="ECO:0000256" key="1">
    <source>
        <dbReference type="SAM" id="Phobius"/>
    </source>
</evidence>
<feature type="transmembrane region" description="Helical" evidence="1">
    <location>
        <begin position="79"/>
        <end position="100"/>
    </location>
</feature>
<proteinExistence type="predicted"/>
<organism evidence="3 4">
    <name type="scientific">Caulobacter rhizosphaerae</name>
    <dbReference type="NCBI Taxonomy" id="2010972"/>
    <lineage>
        <taxon>Bacteria</taxon>
        <taxon>Pseudomonadati</taxon>
        <taxon>Pseudomonadota</taxon>
        <taxon>Alphaproteobacteria</taxon>
        <taxon>Caulobacterales</taxon>
        <taxon>Caulobacteraceae</taxon>
        <taxon>Caulobacter</taxon>
    </lineage>
</organism>
<dbReference type="SMART" id="SM00850">
    <property type="entry name" value="LytTR"/>
    <property type="match status" value="1"/>
</dbReference>
<keyword evidence="1" id="KW-0472">Membrane</keyword>
<protein>
    <submittedName>
        <fullName evidence="3">DNA-binding LytR/AlgR family response regulator</fullName>
    </submittedName>
</protein>
<dbReference type="PANTHER" id="PTHR37299:SF1">
    <property type="entry name" value="STAGE 0 SPORULATION PROTEIN A HOMOLOG"/>
    <property type="match status" value="1"/>
</dbReference>
<name>A0ABU1MSZ3_9CAUL</name>
<dbReference type="Proteomes" id="UP001262754">
    <property type="component" value="Unassembled WGS sequence"/>
</dbReference>
<dbReference type="EMBL" id="JAVDRL010000001">
    <property type="protein sequence ID" value="MDR6529302.1"/>
    <property type="molecule type" value="Genomic_DNA"/>
</dbReference>
<feature type="domain" description="HTH LytTR-type" evidence="2">
    <location>
        <begin position="164"/>
        <end position="267"/>
    </location>
</feature>
<comment type="caution">
    <text evidence="3">The sequence shown here is derived from an EMBL/GenBank/DDBJ whole genome shotgun (WGS) entry which is preliminary data.</text>
</comment>
<gene>
    <name evidence="3" type="ORF">J2800_000017</name>
</gene>
<keyword evidence="1" id="KW-1133">Transmembrane helix</keyword>
<dbReference type="PROSITE" id="PS51257">
    <property type="entry name" value="PROKAR_LIPOPROTEIN"/>
    <property type="match status" value="1"/>
</dbReference>
<evidence type="ECO:0000259" key="2">
    <source>
        <dbReference type="PROSITE" id="PS50930"/>
    </source>
</evidence>
<evidence type="ECO:0000313" key="4">
    <source>
        <dbReference type="Proteomes" id="UP001262754"/>
    </source>
</evidence>
<accession>A0ABU1MSZ3</accession>
<dbReference type="PANTHER" id="PTHR37299">
    <property type="entry name" value="TRANSCRIPTIONAL REGULATOR-RELATED"/>
    <property type="match status" value="1"/>
</dbReference>
<dbReference type="PROSITE" id="PS50930">
    <property type="entry name" value="HTH_LYTTR"/>
    <property type="match status" value="1"/>
</dbReference>
<reference evidence="3 4" key="1">
    <citation type="submission" date="2023-07" db="EMBL/GenBank/DDBJ databases">
        <title>Sorghum-associated microbial communities from plants grown in Nebraska, USA.</title>
        <authorList>
            <person name="Schachtman D."/>
        </authorList>
    </citation>
    <scope>NUCLEOTIDE SEQUENCE [LARGE SCALE GENOMIC DNA]</scope>
    <source>
        <strain evidence="3 4">DS2154</strain>
    </source>
</reference>
<dbReference type="InterPro" id="IPR007492">
    <property type="entry name" value="LytTR_DNA-bd_dom"/>
</dbReference>
<dbReference type="Pfam" id="PF04397">
    <property type="entry name" value="LytTR"/>
    <property type="match status" value="1"/>
</dbReference>
<dbReference type="RefSeq" id="WP_056751325.1">
    <property type="nucleotide sequence ID" value="NZ_JAVDRL010000001.1"/>
</dbReference>
<feature type="transmembrane region" description="Helical" evidence="1">
    <location>
        <begin position="44"/>
        <end position="67"/>
    </location>
</feature>
<keyword evidence="3" id="KW-0238">DNA-binding</keyword>
<dbReference type="PIRSF" id="PIRSF031767">
    <property type="entry name" value="MHYE_LytTR"/>
    <property type="match status" value="1"/>
</dbReference>
<keyword evidence="1" id="KW-0812">Transmembrane</keyword>
<evidence type="ECO:0000313" key="3">
    <source>
        <dbReference type="EMBL" id="MDR6529302.1"/>
    </source>
</evidence>
<keyword evidence="4" id="KW-1185">Reference proteome</keyword>
<feature type="transmembrane region" description="Helical" evidence="1">
    <location>
        <begin position="12"/>
        <end position="32"/>
    </location>
</feature>